<sequence length="149" mass="16654">MAVEFATCSYPEFTPRMGVPIRATVGAPRYRLPYLLGGAMPEAAPERWFMQQEYGPFRESLRAKLDKIGVEQFTSVAEAIASRAGQPDGRVVFLCFENGLNRKGWCHRAMLAEWLREQTGQEVPELGTLSPDDPSAGAEPPPFEEMELF</sequence>
<name>A0AA86J3N6_9ACTN</name>
<reference evidence="2 3" key="1">
    <citation type="submission" date="2022-10" db="EMBL/GenBank/DDBJ databases">
        <title>Draft genome sequence of Streptomyces sp. YSPA8.</title>
        <authorList>
            <person name="Moriuchi R."/>
            <person name="Dohra H."/>
            <person name="Yamamura H."/>
            <person name="Kodani S."/>
        </authorList>
    </citation>
    <scope>NUCLEOTIDE SEQUENCE [LARGE SCALE GENOMIC DNA]</scope>
    <source>
        <strain evidence="2 3">YSPA8</strain>
        <plasmid evidence="2 3">pYSPA8-1</plasmid>
    </source>
</reference>
<protein>
    <submittedName>
        <fullName evidence="2">DUF488 domain-containing protein</fullName>
    </submittedName>
</protein>
<accession>A0AA86J3N6</accession>
<keyword evidence="3" id="KW-1185">Reference proteome</keyword>
<evidence type="ECO:0000313" key="2">
    <source>
        <dbReference type="EMBL" id="BDT39492.1"/>
    </source>
</evidence>
<geneLocation type="plasmid" evidence="2 3">
    <name>pYSPA8-1</name>
</geneLocation>
<keyword evidence="2" id="KW-0614">Plasmid</keyword>
<gene>
    <name evidence="2" type="ORF">SYYSPA8_36870</name>
</gene>
<dbReference type="AlphaFoldDB" id="A0AA86J3N6"/>
<proteinExistence type="predicted"/>
<evidence type="ECO:0000256" key="1">
    <source>
        <dbReference type="SAM" id="MobiDB-lite"/>
    </source>
</evidence>
<dbReference type="Proteomes" id="UP001291653">
    <property type="component" value="Plasmid pYSPA8-1"/>
</dbReference>
<organism evidence="2 3">
    <name type="scientific">Streptomyces yaizuensis</name>
    <dbReference type="NCBI Taxonomy" id="2989713"/>
    <lineage>
        <taxon>Bacteria</taxon>
        <taxon>Bacillati</taxon>
        <taxon>Actinomycetota</taxon>
        <taxon>Actinomycetes</taxon>
        <taxon>Kitasatosporales</taxon>
        <taxon>Streptomycetaceae</taxon>
        <taxon>Streptomyces</taxon>
    </lineage>
</organism>
<dbReference type="EMBL" id="LC735414">
    <property type="protein sequence ID" value="BDT39492.1"/>
    <property type="molecule type" value="Genomic_DNA"/>
</dbReference>
<evidence type="ECO:0000313" key="3">
    <source>
        <dbReference type="Proteomes" id="UP001291653"/>
    </source>
</evidence>
<dbReference type="RefSeq" id="WP_323451975.1">
    <property type="nucleotide sequence ID" value="NZ_LC735414.1"/>
</dbReference>
<feature type="region of interest" description="Disordered" evidence="1">
    <location>
        <begin position="123"/>
        <end position="149"/>
    </location>
</feature>